<gene>
    <name evidence="1" type="ORF">TNCT_471221</name>
</gene>
<keyword evidence="2" id="KW-1185">Reference proteome</keyword>
<sequence length="94" mass="11093">MNGSIMQYRSVLLEKWERIFQECDSNRLQDSLNVMLAYGGQRTVAHSADHLPPFNCHLLQDRNETRRWKPLDVTRCAKSVWHDTIPIFEDYAMP</sequence>
<organism evidence="1 2">
    <name type="scientific">Trichonephila clavata</name>
    <name type="common">Joro spider</name>
    <name type="synonym">Nephila clavata</name>
    <dbReference type="NCBI Taxonomy" id="2740835"/>
    <lineage>
        <taxon>Eukaryota</taxon>
        <taxon>Metazoa</taxon>
        <taxon>Ecdysozoa</taxon>
        <taxon>Arthropoda</taxon>
        <taxon>Chelicerata</taxon>
        <taxon>Arachnida</taxon>
        <taxon>Araneae</taxon>
        <taxon>Araneomorphae</taxon>
        <taxon>Entelegynae</taxon>
        <taxon>Araneoidea</taxon>
        <taxon>Nephilidae</taxon>
        <taxon>Trichonephila</taxon>
    </lineage>
</organism>
<proteinExistence type="predicted"/>
<protein>
    <submittedName>
        <fullName evidence="1">Uncharacterized protein</fullName>
    </submittedName>
</protein>
<dbReference type="AlphaFoldDB" id="A0A8X6G0M6"/>
<evidence type="ECO:0000313" key="2">
    <source>
        <dbReference type="Proteomes" id="UP000887116"/>
    </source>
</evidence>
<name>A0A8X6G0M6_TRICU</name>
<reference evidence="1" key="1">
    <citation type="submission" date="2020-07" db="EMBL/GenBank/DDBJ databases">
        <title>Multicomponent nature underlies the extraordinary mechanical properties of spider dragline silk.</title>
        <authorList>
            <person name="Kono N."/>
            <person name="Nakamura H."/>
            <person name="Mori M."/>
            <person name="Yoshida Y."/>
            <person name="Ohtoshi R."/>
            <person name="Malay A.D."/>
            <person name="Moran D.A.P."/>
            <person name="Tomita M."/>
            <person name="Numata K."/>
            <person name="Arakawa K."/>
        </authorList>
    </citation>
    <scope>NUCLEOTIDE SEQUENCE</scope>
</reference>
<accession>A0A8X6G0M6</accession>
<dbReference type="EMBL" id="BMAO01004295">
    <property type="protein sequence ID" value="GFQ93667.1"/>
    <property type="molecule type" value="Genomic_DNA"/>
</dbReference>
<evidence type="ECO:0000313" key="1">
    <source>
        <dbReference type="EMBL" id="GFQ93667.1"/>
    </source>
</evidence>
<comment type="caution">
    <text evidence="1">The sequence shown here is derived from an EMBL/GenBank/DDBJ whole genome shotgun (WGS) entry which is preliminary data.</text>
</comment>
<dbReference type="Proteomes" id="UP000887116">
    <property type="component" value="Unassembled WGS sequence"/>
</dbReference>